<feature type="domain" description="D-apionate lactonase N-terminal" evidence="1">
    <location>
        <begin position="7"/>
        <end position="229"/>
    </location>
</feature>
<dbReference type="Proteomes" id="UP000201613">
    <property type="component" value="Unassembled WGS sequence"/>
</dbReference>
<dbReference type="Pfam" id="PF25838">
    <property type="entry name" value="Apionate_lact_M"/>
    <property type="match status" value="1"/>
</dbReference>
<dbReference type="OrthoDB" id="931854at2"/>
<dbReference type="AlphaFoldDB" id="A0A238LJT8"/>
<dbReference type="Pfam" id="PF25837">
    <property type="entry name" value="Apionate_lact_N"/>
    <property type="match status" value="1"/>
</dbReference>
<evidence type="ECO:0000259" key="1">
    <source>
        <dbReference type="Pfam" id="PF25837"/>
    </source>
</evidence>
<organism evidence="3 4">
    <name type="scientific">Flavimaricola marinus</name>
    <dbReference type="NCBI Taxonomy" id="1819565"/>
    <lineage>
        <taxon>Bacteria</taxon>
        <taxon>Pseudomonadati</taxon>
        <taxon>Pseudomonadota</taxon>
        <taxon>Alphaproteobacteria</taxon>
        <taxon>Rhodobacterales</taxon>
        <taxon>Paracoccaceae</taxon>
        <taxon>Flavimaricola</taxon>
    </lineage>
</organism>
<evidence type="ECO:0000313" key="4">
    <source>
        <dbReference type="Proteomes" id="UP000201613"/>
    </source>
</evidence>
<evidence type="ECO:0000259" key="2">
    <source>
        <dbReference type="Pfam" id="PF25838"/>
    </source>
</evidence>
<proteinExistence type="predicted"/>
<dbReference type="EMBL" id="FXZK01000015">
    <property type="protein sequence ID" value="SMY09977.1"/>
    <property type="molecule type" value="Genomic_DNA"/>
</dbReference>
<evidence type="ECO:0000313" key="3">
    <source>
        <dbReference type="EMBL" id="SMY09977.1"/>
    </source>
</evidence>
<dbReference type="InterPro" id="IPR058788">
    <property type="entry name" value="ApnL_N"/>
</dbReference>
<name>A0A238LJT8_9RHOB</name>
<keyword evidence="4" id="KW-1185">Reference proteome</keyword>
<dbReference type="InterPro" id="IPR058787">
    <property type="entry name" value="ApnL_M"/>
</dbReference>
<gene>
    <name evidence="3" type="ORF">LOM8899_04151</name>
</gene>
<reference evidence="3 4" key="1">
    <citation type="submission" date="2017-05" db="EMBL/GenBank/DDBJ databases">
        <authorList>
            <person name="Song R."/>
            <person name="Chenine A.L."/>
            <person name="Ruprecht R.M."/>
        </authorList>
    </citation>
    <scope>NUCLEOTIDE SEQUENCE [LARGE SCALE GENOMIC DNA]</scope>
    <source>
        <strain evidence="3 4">CECT 8899</strain>
    </source>
</reference>
<sequence>MTHNYDLFGTDEPPVERRDFVIGRLSFSIENGALRHFGMDGTEAIRGIAFLVRDGDWGTLVPQITDETLEASELALRLQYQAQYKTQTAELTVKVSIQADQSRLIVSATGRAKGHFETNRAGFTVLHPIRDVAGAPVRVDHSDGTSSSSHFPSNIEPWQPFKDISALTHNAGTNAVTCRFKGDTFEMEDQRQWGDASYKTYNRPLAEPWPYLIPDGTDLRQSVEVTWQTTTSANASTSEEAPKGAHFPQMALVISPDDAARLALSPIDLEVVKPQRLLCHLDATLGDTSQQFVAFAQAQAACPSTLFDLELICRCDANPEPELQELAAQMAASGFAPYSIMVCPSVDRQSTPPGSDWPDCPSLELIHNAAANAFPCILRGGGMASFFPELNRKRPPVAMLDFISHGLCPIVHAADDLSVMETLEAISHITRSARSIIKDKAYRIGPATIAMRQNPYGKRTIPNTTNGRVCMTDDDPRHRAKFGAAYAIGLATALAPSGIEVWTPASLYGPRGVIRDQGVWPLTDALRLLGELAGQPVRTAEVTASKARLTVRDTAINVNLTAQMREGLGPYEWQAIA</sequence>
<feature type="domain" description="D-apionate lactonase TIM barrel" evidence="2">
    <location>
        <begin position="250"/>
        <end position="534"/>
    </location>
</feature>
<accession>A0A238LJT8</accession>
<protein>
    <submittedName>
        <fullName evidence="3">Uncharacterized protein</fullName>
    </submittedName>
</protein>